<feature type="chain" id="PRO_5043959073" evidence="1">
    <location>
        <begin position="21"/>
        <end position="139"/>
    </location>
</feature>
<dbReference type="InterPro" id="IPR009987">
    <property type="entry name" value="IM_PilM"/>
</dbReference>
<keyword evidence="3" id="KW-1185">Reference proteome</keyword>
<dbReference type="Gene3D" id="3.30.450.360">
    <property type="match status" value="1"/>
</dbReference>
<comment type="caution">
    <text evidence="2">The sequence shown here is derived from an EMBL/GenBank/DDBJ whole genome shotgun (WGS) entry which is preliminary data.</text>
</comment>
<reference evidence="2 3" key="1">
    <citation type="submission" date="2023-08" db="EMBL/GenBank/DDBJ databases">
        <authorList>
            <person name="Dale J."/>
        </authorList>
    </citation>
    <scope>NUCLEOTIDE SEQUENCE [LARGE SCALE GENOMIC DNA]</scope>
    <source>
        <strain evidence="2 3">2023EL-00788</strain>
    </source>
</reference>
<evidence type="ECO:0000256" key="1">
    <source>
        <dbReference type="SAM" id="SignalP"/>
    </source>
</evidence>
<accession>A0AAW8HF74</accession>
<dbReference type="Proteomes" id="UP001225042">
    <property type="component" value="Unassembled WGS sequence"/>
</dbReference>
<gene>
    <name evidence="2" type="primary">pilM</name>
    <name evidence="2" type="ORF">RBJ67_25720</name>
</gene>
<name>A0AAW8HF74_9ENTR</name>
<dbReference type="RefSeq" id="WP_072050669.1">
    <property type="nucleotide sequence ID" value="NZ_JAVDKS010000022.1"/>
</dbReference>
<evidence type="ECO:0000313" key="2">
    <source>
        <dbReference type="EMBL" id="MDQ2259531.1"/>
    </source>
</evidence>
<keyword evidence="1" id="KW-0732">Signal</keyword>
<dbReference type="AlphaFoldDB" id="A0AAW8HF74"/>
<protein>
    <submittedName>
        <fullName evidence="2">Type IV pilus biogenesis protein PilM</fullName>
    </submittedName>
</protein>
<dbReference type="EMBL" id="JAVDKS010000022">
    <property type="protein sequence ID" value="MDQ2259531.1"/>
    <property type="molecule type" value="Genomic_DNA"/>
</dbReference>
<dbReference type="Pfam" id="PF07419">
    <property type="entry name" value="PilM"/>
    <property type="match status" value="1"/>
</dbReference>
<evidence type="ECO:0000313" key="3">
    <source>
        <dbReference type="Proteomes" id="UP001225042"/>
    </source>
</evidence>
<feature type="signal peptide" evidence="1">
    <location>
        <begin position="1"/>
        <end position="20"/>
    </location>
</feature>
<sequence length="139" mass="15012">MKAMLVVAFMVLLVSFYQNSNTSNESFNESLRANAAKSFLVYTEAFDSYYSSNSTGNGDVTGKVSLPAWTPVNGDIRMYINNGYGYVFMPSEGGVLSELKKATDNSALLGVSDGTSIKTNTGTLPKPAFIPSGYIVYVR</sequence>
<organism evidence="2 3">
    <name type="scientific">Enterobacter soli</name>
    <dbReference type="NCBI Taxonomy" id="885040"/>
    <lineage>
        <taxon>Bacteria</taxon>
        <taxon>Pseudomonadati</taxon>
        <taxon>Pseudomonadota</taxon>
        <taxon>Gammaproteobacteria</taxon>
        <taxon>Enterobacterales</taxon>
        <taxon>Enterobacteriaceae</taxon>
        <taxon>Enterobacter</taxon>
    </lineage>
</organism>
<proteinExistence type="predicted"/>